<organism evidence="11 13">
    <name type="scientific">Paracoccus saliphilus</name>
    <dbReference type="NCBI Taxonomy" id="405559"/>
    <lineage>
        <taxon>Bacteria</taxon>
        <taxon>Pseudomonadati</taxon>
        <taxon>Pseudomonadota</taxon>
        <taxon>Alphaproteobacteria</taxon>
        <taxon>Rhodobacterales</taxon>
        <taxon>Paracoccaceae</taxon>
        <taxon>Paracoccus</taxon>
    </lineage>
</organism>
<feature type="transmembrane region" description="Helical" evidence="9">
    <location>
        <begin position="130"/>
        <end position="152"/>
    </location>
</feature>
<evidence type="ECO:0000256" key="8">
    <source>
        <dbReference type="ARBA" id="ARBA00038436"/>
    </source>
</evidence>
<evidence type="ECO:0000259" key="10">
    <source>
        <dbReference type="Pfam" id="PF04290"/>
    </source>
</evidence>
<proteinExistence type="inferred from homology"/>
<comment type="function">
    <text evidence="9">Part of the tripartite ATP-independent periplasmic (TRAP) transport system.</text>
</comment>
<evidence type="ECO:0000256" key="7">
    <source>
        <dbReference type="ARBA" id="ARBA00023136"/>
    </source>
</evidence>
<keyword evidence="3" id="KW-1003">Cell membrane</keyword>
<gene>
    <name evidence="12" type="ORF">JHX88_10660</name>
    <name evidence="11" type="ORF">SAMN05421772_10368</name>
</gene>
<reference evidence="11 13" key="1">
    <citation type="submission" date="2017-01" db="EMBL/GenBank/DDBJ databases">
        <authorList>
            <person name="Varghese N."/>
            <person name="Submissions S."/>
        </authorList>
    </citation>
    <scope>NUCLEOTIDE SEQUENCE [LARGE SCALE GENOMIC DNA]</scope>
    <source>
        <strain evidence="11 13">DSM 18447</strain>
    </source>
</reference>
<evidence type="ECO:0000256" key="6">
    <source>
        <dbReference type="ARBA" id="ARBA00022989"/>
    </source>
</evidence>
<keyword evidence="7 9" id="KW-0472">Membrane</keyword>
<evidence type="ECO:0000313" key="11">
    <source>
        <dbReference type="EMBL" id="SIS69779.1"/>
    </source>
</evidence>
<keyword evidence="6 9" id="KW-1133">Transmembrane helix</keyword>
<comment type="subcellular location">
    <subcellularLocation>
        <location evidence="1 9">Cell inner membrane</location>
        <topology evidence="1 9">Multi-pass membrane protein</topology>
    </subcellularLocation>
</comment>
<feature type="transmembrane region" description="Helical" evidence="9">
    <location>
        <begin position="48"/>
        <end position="66"/>
    </location>
</feature>
<evidence type="ECO:0000256" key="5">
    <source>
        <dbReference type="ARBA" id="ARBA00022692"/>
    </source>
</evidence>
<dbReference type="GO" id="GO:0005886">
    <property type="term" value="C:plasma membrane"/>
    <property type="evidence" value="ECO:0007669"/>
    <property type="project" value="UniProtKB-SubCell"/>
</dbReference>
<evidence type="ECO:0000313" key="14">
    <source>
        <dbReference type="Proteomes" id="UP001215549"/>
    </source>
</evidence>
<dbReference type="PANTHER" id="PTHR35011:SF2">
    <property type="entry name" value="2,3-DIKETO-L-GULONATE TRAP TRANSPORTER SMALL PERMEASE PROTEIN YIAM"/>
    <property type="match status" value="1"/>
</dbReference>
<evidence type="ECO:0000256" key="2">
    <source>
        <dbReference type="ARBA" id="ARBA00022448"/>
    </source>
</evidence>
<reference evidence="12 14" key="2">
    <citation type="submission" date="2021-01" db="EMBL/GenBank/DDBJ databases">
        <title>Biogeographic distribution of Paracoccus.</title>
        <authorList>
            <person name="Hollensteiner J."/>
            <person name="Leineberger J."/>
            <person name="Brinkhoff T."/>
            <person name="Daniel R."/>
        </authorList>
    </citation>
    <scope>NUCLEOTIDE SEQUENCE [LARGE SCALE GENOMIC DNA]</scope>
    <source>
        <strain evidence="12 14">DSM 18447</strain>
    </source>
</reference>
<dbReference type="PANTHER" id="PTHR35011">
    <property type="entry name" value="2,3-DIKETO-L-GULONATE TRAP TRANSPORTER SMALL PERMEASE PROTEIN YIAM"/>
    <property type="match status" value="1"/>
</dbReference>
<name>A0AA45W2P4_9RHOB</name>
<protein>
    <recommendedName>
        <fullName evidence="9">TRAP transporter small permease protein</fullName>
    </recommendedName>
</protein>
<evidence type="ECO:0000256" key="9">
    <source>
        <dbReference type="RuleBase" id="RU369079"/>
    </source>
</evidence>
<feature type="transmembrane region" description="Helical" evidence="9">
    <location>
        <begin position="87"/>
        <end position="110"/>
    </location>
</feature>
<dbReference type="EMBL" id="FTOU01000003">
    <property type="protein sequence ID" value="SIS69779.1"/>
    <property type="molecule type" value="Genomic_DNA"/>
</dbReference>
<evidence type="ECO:0000256" key="3">
    <source>
        <dbReference type="ARBA" id="ARBA00022475"/>
    </source>
</evidence>
<dbReference type="RefSeq" id="WP_076523971.1">
    <property type="nucleotide sequence ID" value="NZ_CP067140.1"/>
</dbReference>
<accession>A0AA45W2P4</accession>
<dbReference type="Proteomes" id="UP001215549">
    <property type="component" value="Chromosome"/>
</dbReference>
<dbReference type="GO" id="GO:0022857">
    <property type="term" value="F:transmembrane transporter activity"/>
    <property type="evidence" value="ECO:0007669"/>
    <property type="project" value="UniProtKB-UniRule"/>
</dbReference>
<dbReference type="InterPro" id="IPR055348">
    <property type="entry name" value="DctQ"/>
</dbReference>
<evidence type="ECO:0000256" key="4">
    <source>
        <dbReference type="ARBA" id="ARBA00022519"/>
    </source>
</evidence>
<dbReference type="GO" id="GO:0015740">
    <property type="term" value="P:C4-dicarboxylate transport"/>
    <property type="evidence" value="ECO:0007669"/>
    <property type="project" value="TreeGrafter"/>
</dbReference>
<sequence length="162" mass="17679">MLSTALALIRAIDLTVSYISTIALVLITVLGVIMRYSLGAPLTWLEEVQMILIVWLVMFGGSVAFREFAHVAIDAICEMLPPTARRILDNVVALVVLAVLGLVVWTGFAFIQFQFGANRTTDVLHIPYGIAYLAVPIGASLMMLSFVCSDLLPRLARLPSDD</sequence>
<evidence type="ECO:0000256" key="1">
    <source>
        <dbReference type="ARBA" id="ARBA00004429"/>
    </source>
</evidence>
<keyword evidence="14" id="KW-1185">Reference proteome</keyword>
<dbReference type="AlphaFoldDB" id="A0AA45W2P4"/>
<dbReference type="Proteomes" id="UP000186216">
    <property type="component" value="Unassembled WGS sequence"/>
</dbReference>
<feature type="transmembrane region" description="Helical" evidence="9">
    <location>
        <begin position="12"/>
        <end position="36"/>
    </location>
</feature>
<keyword evidence="4 9" id="KW-0997">Cell inner membrane</keyword>
<dbReference type="EMBL" id="CP067140">
    <property type="protein sequence ID" value="WCR01415.1"/>
    <property type="molecule type" value="Genomic_DNA"/>
</dbReference>
<dbReference type="InterPro" id="IPR007387">
    <property type="entry name" value="TRAP_DctQ"/>
</dbReference>
<evidence type="ECO:0000313" key="13">
    <source>
        <dbReference type="Proteomes" id="UP000186216"/>
    </source>
</evidence>
<dbReference type="Pfam" id="PF04290">
    <property type="entry name" value="DctQ"/>
    <property type="match status" value="1"/>
</dbReference>
<evidence type="ECO:0000313" key="12">
    <source>
        <dbReference type="EMBL" id="WCR01415.1"/>
    </source>
</evidence>
<comment type="subunit">
    <text evidence="9">The complex comprises the extracytoplasmic solute receptor protein and the two transmembrane proteins.</text>
</comment>
<keyword evidence="5 9" id="KW-0812">Transmembrane</keyword>
<comment type="similarity">
    <text evidence="8 9">Belongs to the TRAP transporter small permease family.</text>
</comment>
<feature type="domain" description="Tripartite ATP-independent periplasmic transporters DctQ component" evidence="10">
    <location>
        <begin position="24"/>
        <end position="148"/>
    </location>
</feature>
<keyword evidence="2 9" id="KW-0813">Transport</keyword>